<comment type="caution">
    <text evidence="4">The sequence shown here is derived from an EMBL/GenBank/DDBJ whole genome shotgun (WGS) entry which is preliminary data.</text>
</comment>
<accession>A0ABQ9NRF5</accession>
<protein>
    <recommendedName>
        <fullName evidence="3">AB hydrolase-1 domain-containing protein</fullName>
    </recommendedName>
</protein>
<feature type="domain" description="AB hydrolase-1" evidence="3">
    <location>
        <begin position="46"/>
        <end position="331"/>
    </location>
</feature>
<dbReference type="PANTHER" id="PTHR43329">
    <property type="entry name" value="EPOXIDE HYDROLASE"/>
    <property type="match status" value="1"/>
</dbReference>
<evidence type="ECO:0000313" key="5">
    <source>
        <dbReference type="Proteomes" id="UP001172684"/>
    </source>
</evidence>
<comment type="similarity">
    <text evidence="2">Belongs to the AB hydrolase superfamily. Epoxide hydrolase family.</text>
</comment>
<organism evidence="4 5">
    <name type="scientific">Coniosporium apollinis</name>
    <dbReference type="NCBI Taxonomy" id="61459"/>
    <lineage>
        <taxon>Eukaryota</taxon>
        <taxon>Fungi</taxon>
        <taxon>Dikarya</taxon>
        <taxon>Ascomycota</taxon>
        <taxon>Pezizomycotina</taxon>
        <taxon>Dothideomycetes</taxon>
        <taxon>Dothideomycetes incertae sedis</taxon>
        <taxon>Coniosporium</taxon>
    </lineage>
</organism>
<proteinExistence type="inferred from homology"/>
<gene>
    <name evidence="4" type="ORF">H2201_005749</name>
</gene>
<dbReference type="InterPro" id="IPR000073">
    <property type="entry name" value="AB_hydrolase_1"/>
</dbReference>
<dbReference type="SUPFAM" id="SSF53474">
    <property type="entry name" value="alpha/beta-Hydrolases"/>
    <property type="match status" value="1"/>
</dbReference>
<evidence type="ECO:0000256" key="1">
    <source>
        <dbReference type="ARBA" id="ARBA00022801"/>
    </source>
</evidence>
<dbReference type="Gene3D" id="3.40.50.1820">
    <property type="entry name" value="alpha/beta hydrolase"/>
    <property type="match status" value="1"/>
</dbReference>
<evidence type="ECO:0000256" key="2">
    <source>
        <dbReference type="ARBA" id="ARBA00038334"/>
    </source>
</evidence>
<evidence type="ECO:0000313" key="4">
    <source>
        <dbReference type="EMBL" id="KAJ9663305.1"/>
    </source>
</evidence>
<dbReference type="InterPro" id="IPR000639">
    <property type="entry name" value="Epox_hydrolase-like"/>
</dbReference>
<dbReference type="Pfam" id="PF12697">
    <property type="entry name" value="Abhydrolase_6"/>
    <property type="match status" value="1"/>
</dbReference>
<name>A0ABQ9NRF5_9PEZI</name>
<dbReference type="EMBL" id="JAPDRL010000044">
    <property type="protein sequence ID" value="KAJ9663305.1"/>
    <property type="molecule type" value="Genomic_DNA"/>
</dbReference>
<dbReference type="PRINTS" id="PR00412">
    <property type="entry name" value="EPOXHYDRLASE"/>
</dbReference>
<reference evidence="4" key="1">
    <citation type="submission" date="2022-10" db="EMBL/GenBank/DDBJ databases">
        <title>Culturing micro-colonial fungi from biological soil crusts in the Mojave desert and describing Neophaeococcomyces mojavensis, and introducing the new genera and species Taxawa tesnikishii.</title>
        <authorList>
            <person name="Kurbessoian T."/>
            <person name="Stajich J.E."/>
        </authorList>
    </citation>
    <scope>NUCLEOTIDE SEQUENCE</scope>
    <source>
        <strain evidence="4">TK_1</strain>
    </source>
</reference>
<dbReference type="Proteomes" id="UP001172684">
    <property type="component" value="Unassembled WGS sequence"/>
</dbReference>
<evidence type="ECO:0000259" key="3">
    <source>
        <dbReference type="Pfam" id="PF12697"/>
    </source>
</evidence>
<keyword evidence="5" id="KW-1185">Reference proteome</keyword>
<sequence length="344" mass="37646">MAETIGQLSAEGLTQHSVKTNCGSVIQCHFRPAVLPAPGAPPRPLLVLLHGYPQTSFMWRHLIKLLPSDLPLFIPDLPGYGRSTPSTTGHDKRTIGLAVLEALDTLLGQTSGLESSYPIVLGGHDRGARICHRLAVDFPNLELALDSRLANLVSQRFRLENTLLLDILPTLEQWRSFSKSTTAAGSYHWSFLANMPLAFDMIKAYGPAKYCKDLITRWQGNNPASLHSDNAVEVYAAAFENDEVVRATCEDYVAGAGVDVEEQEKDQQAGRKMGGNVLVVYSEKFLGKSGKVDVEGIWSNWVKEGTHLTVEAIRGHVGHFIAEEAPADVAATMMRVQGDCLRKT</sequence>
<dbReference type="InterPro" id="IPR029058">
    <property type="entry name" value="AB_hydrolase_fold"/>
</dbReference>
<keyword evidence="1" id="KW-0378">Hydrolase</keyword>